<dbReference type="GO" id="GO:0003723">
    <property type="term" value="F:RNA binding"/>
    <property type="evidence" value="ECO:0007669"/>
    <property type="project" value="UniProtKB-KW"/>
</dbReference>
<dbReference type="InterPro" id="IPR036986">
    <property type="entry name" value="S4_RNA-bd_sf"/>
</dbReference>
<dbReference type="PROSITE" id="PS50889">
    <property type="entry name" value="S4"/>
    <property type="match status" value="1"/>
</dbReference>
<dbReference type="Pfam" id="PF00849">
    <property type="entry name" value="PseudoU_synth_2"/>
    <property type="match status" value="1"/>
</dbReference>
<dbReference type="EC" id="5.4.99.-" evidence="6"/>
<protein>
    <recommendedName>
        <fullName evidence="6">Pseudouridine synthase</fullName>
        <ecNumber evidence="6">5.4.99.-</ecNumber>
    </recommendedName>
</protein>
<dbReference type="EMBL" id="RRUE01000001">
    <property type="protein sequence ID" value="RRN45622.1"/>
    <property type="molecule type" value="Genomic_DNA"/>
</dbReference>
<evidence type="ECO:0000256" key="3">
    <source>
        <dbReference type="ARBA" id="ARBA00036882"/>
    </source>
</evidence>
<feature type="domain" description="RNA-binding S4" evidence="8">
    <location>
        <begin position="21"/>
        <end position="67"/>
    </location>
</feature>
<comment type="function">
    <text evidence="6">Responsible for synthesis of pseudouridine from uracil.</text>
</comment>
<name>A0A3R8LPX4_9BURK</name>
<sequence length="322" mass="34882">MSDDAPVHPAITLDASTCSNQRLDQFLAKALQPHVEGISRTRIQRWIALGAVRVDGAVRLPSLKLKGVETIEVEPQPLESDTAFAPDPVPLVIVHQDADITVIDKPAGLVTHPAPGNWRNTLMNGLLYADPKAAKLPRAGIVHRLDRDTSGLLVCARTERAFASLTAQLASREMGRRYLAITCGRTQAQGTVEGNIGRDERNRLRMAVVAGSAGKPARTHYWQLAASPDGEAAAVLCKLDTGRTHQIRVHMARIGHPLVGDALYGGKPLAGFARQALHAWQLQLVHPTSGERVSFEAPVPEDLQQLAGKLELVLPVHPPEQR</sequence>
<dbReference type="InterPro" id="IPR050188">
    <property type="entry name" value="RluA_PseudoU_synthase"/>
</dbReference>
<dbReference type="InterPro" id="IPR006225">
    <property type="entry name" value="PsdUridine_synth_RluC/D"/>
</dbReference>
<reference evidence="9 10" key="1">
    <citation type="submission" date="2018-11" db="EMBL/GenBank/DDBJ databases">
        <title>Genome sequencing of Lautropia sp. KCOM 2505 (= ChDC F240).</title>
        <authorList>
            <person name="Kook J.-K."/>
            <person name="Park S.-N."/>
            <person name="Lim Y.K."/>
        </authorList>
    </citation>
    <scope>NUCLEOTIDE SEQUENCE [LARGE SCALE GENOMIC DNA]</scope>
    <source>
        <strain evidence="9 10">KCOM 2505</strain>
    </source>
</reference>
<comment type="catalytic activity">
    <reaction evidence="3">
        <text>uridine(1911/1915/1917) in 23S rRNA = pseudouridine(1911/1915/1917) in 23S rRNA</text>
        <dbReference type="Rhea" id="RHEA:42524"/>
        <dbReference type="Rhea" id="RHEA-COMP:10097"/>
        <dbReference type="Rhea" id="RHEA-COMP:10098"/>
        <dbReference type="ChEBI" id="CHEBI:65314"/>
        <dbReference type="ChEBI" id="CHEBI:65315"/>
        <dbReference type="EC" id="5.4.99.23"/>
    </reaction>
</comment>
<dbReference type="Pfam" id="PF01479">
    <property type="entry name" value="S4"/>
    <property type="match status" value="1"/>
</dbReference>
<dbReference type="GO" id="GO:0000455">
    <property type="term" value="P:enzyme-directed rRNA pseudouridine synthesis"/>
    <property type="evidence" value="ECO:0007669"/>
    <property type="project" value="UniProtKB-ARBA"/>
</dbReference>
<dbReference type="AlphaFoldDB" id="A0A3R8LPX4"/>
<dbReference type="InterPro" id="IPR006145">
    <property type="entry name" value="PsdUridine_synth_RsuA/RluA"/>
</dbReference>
<dbReference type="CDD" id="cd02869">
    <property type="entry name" value="PseudoU_synth_RluA_like"/>
    <property type="match status" value="1"/>
</dbReference>
<evidence type="ECO:0000256" key="6">
    <source>
        <dbReference type="RuleBase" id="RU362028"/>
    </source>
</evidence>
<dbReference type="PANTHER" id="PTHR21600:SF44">
    <property type="entry name" value="RIBOSOMAL LARGE SUBUNIT PSEUDOURIDINE SYNTHASE D"/>
    <property type="match status" value="1"/>
</dbReference>
<keyword evidence="2 6" id="KW-0413">Isomerase</keyword>
<dbReference type="OrthoDB" id="9785808at2"/>
<dbReference type="CDD" id="cd00165">
    <property type="entry name" value="S4"/>
    <property type="match status" value="1"/>
</dbReference>
<dbReference type="InterPro" id="IPR020103">
    <property type="entry name" value="PsdUridine_synth_cat_dom_sf"/>
</dbReference>
<evidence type="ECO:0000313" key="9">
    <source>
        <dbReference type="EMBL" id="RRN45622.1"/>
    </source>
</evidence>
<evidence type="ECO:0000256" key="4">
    <source>
        <dbReference type="PIRSR" id="PIRSR606225-1"/>
    </source>
</evidence>
<dbReference type="Gene3D" id="3.30.2350.10">
    <property type="entry name" value="Pseudouridine synthase"/>
    <property type="match status" value="1"/>
</dbReference>
<dbReference type="RefSeq" id="WP_125095051.1">
    <property type="nucleotide sequence ID" value="NZ_RRUE01000001.1"/>
</dbReference>
<keyword evidence="10" id="KW-1185">Reference proteome</keyword>
<comment type="catalytic activity">
    <reaction evidence="6">
        <text>a uridine in RNA = a pseudouridine in RNA</text>
        <dbReference type="Rhea" id="RHEA:48348"/>
        <dbReference type="Rhea" id="RHEA-COMP:12068"/>
        <dbReference type="Rhea" id="RHEA-COMP:12069"/>
        <dbReference type="ChEBI" id="CHEBI:65314"/>
        <dbReference type="ChEBI" id="CHEBI:65315"/>
    </reaction>
</comment>
<comment type="similarity">
    <text evidence="1 6">Belongs to the pseudouridine synthase RluA family.</text>
</comment>
<evidence type="ECO:0000259" key="8">
    <source>
        <dbReference type="Pfam" id="PF01479"/>
    </source>
</evidence>
<dbReference type="PANTHER" id="PTHR21600">
    <property type="entry name" value="MITOCHONDRIAL RNA PSEUDOURIDINE SYNTHASE"/>
    <property type="match status" value="1"/>
</dbReference>
<dbReference type="Gene3D" id="3.10.290.10">
    <property type="entry name" value="RNA-binding S4 domain"/>
    <property type="match status" value="1"/>
</dbReference>
<dbReference type="Proteomes" id="UP000270261">
    <property type="component" value="Unassembled WGS sequence"/>
</dbReference>
<organism evidence="9 10">
    <name type="scientific">Lautropia dentalis</name>
    <dbReference type="NCBI Taxonomy" id="2490857"/>
    <lineage>
        <taxon>Bacteria</taxon>
        <taxon>Pseudomonadati</taxon>
        <taxon>Pseudomonadota</taxon>
        <taxon>Betaproteobacteria</taxon>
        <taxon>Burkholderiales</taxon>
        <taxon>Burkholderiaceae</taxon>
        <taxon>Lautropia</taxon>
    </lineage>
</organism>
<evidence type="ECO:0000259" key="7">
    <source>
        <dbReference type="Pfam" id="PF00849"/>
    </source>
</evidence>
<keyword evidence="5" id="KW-0694">RNA-binding</keyword>
<feature type="domain" description="Pseudouridine synthase RsuA/RluA-like" evidence="7">
    <location>
        <begin position="100"/>
        <end position="252"/>
    </location>
</feature>
<dbReference type="SUPFAM" id="SSF55174">
    <property type="entry name" value="Alpha-L RNA-binding motif"/>
    <property type="match status" value="1"/>
</dbReference>
<accession>A0A3R8LPX4</accession>
<dbReference type="SUPFAM" id="SSF55120">
    <property type="entry name" value="Pseudouridine synthase"/>
    <property type="match status" value="1"/>
</dbReference>
<dbReference type="NCBIfam" id="TIGR00005">
    <property type="entry name" value="rluA_subfam"/>
    <property type="match status" value="1"/>
</dbReference>
<dbReference type="InterPro" id="IPR006224">
    <property type="entry name" value="PsdUridine_synth_RluA-like_CS"/>
</dbReference>
<evidence type="ECO:0000256" key="2">
    <source>
        <dbReference type="ARBA" id="ARBA00023235"/>
    </source>
</evidence>
<dbReference type="PROSITE" id="PS01129">
    <property type="entry name" value="PSI_RLU"/>
    <property type="match status" value="1"/>
</dbReference>
<evidence type="ECO:0000313" key="10">
    <source>
        <dbReference type="Proteomes" id="UP000270261"/>
    </source>
</evidence>
<evidence type="ECO:0000256" key="5">
    <source>
        <dbReference type="PROSITE-ProRule" id="PRU00182"/>
    </source>
</evidence>
<proteinExistence type="inferred from homology"/>
<dbReference type="InterPro" id="IPR002942">
    <property type="entry name" value="S4_RNA-bd"/>
</dbReference>
<gene>
    <name evidence="9" type="ORF">EHV23_05530</name>
</gene>
<feature type="active site" evidence="4">
    <location>
        <position position="146"/>
    </location>
</feature>
<dbReference type="GO" id="GO:0160140">
    <property type="term" value="F:23S rRNA pseudouridine(1911/1915/1917) synthase activity"/>
    <property type="evidence" value="ECO:0007669"/>
    <property type="project" value="UniProtKB-EC"/>
</dbReference>
<comment type="caution">
    <text evidence="9">The sequence shown here is derived from an EMBL/GenBank/DDBJ whole genome shotgun (WGS) entry which is preliminary data.</text>
</comment>
<evidence type="ECO:0000256" key="1">
    <source>
        <dbReference type="ARBA" id="ARBA00010876"/>
    </source>
</evidence>